<dbReference type="NCBIfam" id="TIGR00644">
    <property type="entry name" value="recJ"/>
    <property type="match status" value="1"/>
</dbReference>
<evidence type="ECO:0000259" key="6">
    <source>
        <dbReference type="Pfam" id="PF01368"/>
    </source>
</evidence>
<evidence type="ECO:0000256" key="1">
    <source>
        <dbReference type="ARBA" id="ARBA00005915"/>
    </source>
</evidence>
<keyword evidence="4" id="KW-0378">Hydrolase</keyword>
<dbReference type="Gene3D" id="3.90.1640.30">
    <property type="match status" value="1"/>
</dbReference>
<evidence type="ECO:0000313" key="11">
    <source>
        <dbReference type="Proteomes" id="UP000294937"/>
    </source>
</evidence>
<dbReference type="InterPro" id="IPR041122">
    <property type="entry name" value="RecJ_OB"/>
</dbReference>
<protein>
    <recommendedName>
        <fullName evidence="2">Single-stranded-DNA-specific exonuclease RecJ</fullName>
    </recommendedName>
</protein>
<evidence type="ECO:0000313" key="10">
    <source>
        <dbReference type="EMBL" id="TCS96452.1"/>
    </source>
</evidence>
<dbReference type="Pfam" id="PF17768">
    <property type="entry name" value="RecJ_OB"/>
    <property type="match status" value="1"/>
</dbReference>
<dbReference type="PANTHER" id="PTHR30255:SF2">
    <property type="entry name" value="SINGLE-STRANDED-DNA-SPECIFIC EXONUCLEASE RECJ"/>
    <property type="match status" value="1"/>
</dbReference>
<dbReference type="InterPro" id="IPR003156">
    <property type="entry name" value="DHHA1_dom"/>
</dbReference>
<evidence type="ECO:0000256" key="3">
    <source>
        <dbReference type="ARBA" id="ARBA00022722"/>
    </source>
</evidence>
<feature type="domain" description="Single-stranded-DNA-specific exonuclease RecJ C-terminal" evidence="8">
    <location>
        <begin position="557"/>
        <end position="765"/>
    </location>
</feature>
<dbReference type="InterPro" id="IPR018779">
    <property type="entry name" value="RecJ_C"/>
</dbReference>
<keyword evidence="3" id="KW-0540">Nuclease</keyword>
<reference evidence="10 11" key="1">
    <citation type="submission" date="2019-03" db="EMBL/GenBank/DDBJ databases">
        <title>Genomic Encyclopedia of Type Strains, Phase IV (KMG-IV): sequencing the most valuable type-strain genomes for metagenomic binning, comparative biology and taxonomic classification.</title>
        <authorList>
            <person name="Goeker M."/>
        </authorList>
    </citation>
    <scope>NUCLEOTIDE SEQUENCE [LARGE SCALE GENOMIC DNA]</scope>
    <source>
        <strain evidence="10 11">DSM 45707</strain>
    </source>
</reference>
<evidence type="ECO:0000256" key="4">
    <source>
        <dbReference type="ARBA" id="ARBA00022801"/>
    </source>
</evidence>
<dbReference type="InterPro" id="IPR001667">
    <property type="entry name" value="DDH_dom"/>
</dbReference>
<dbReference type="Pfam" id="PF02272">
    <property type="entry name" value="DHHA1"/>
    <property type="match status" value="1"/>
</dbReference>
<evidence type="ECO:0000259" key="9">
    <source>
        <dbReference type="Pfam" id="PF17768"/>
    </source>
</evidence>
<dbReference type="Pfam" id="PF10141">
    <property type="entry name" value="ssDNA-exonuc_C"/>
    <property type="match status" value="1"/>
</dbReference>
<dbReference type="AlphaFoldDB" id="A0A4R3L9V7"/>
<dbReference type="Gene3D" id="3.10.310.30">
    <property type="match status" value="1"/>
</dbReference>
<organism evidence="10 11">
    <name type="scientific">Hazenella coriacea</name>
    <dbReference type="NCBI Taxonomy" id="1179467"/>
    <lineage>
        <taxon>Bacteria</taxon>
        <taxon>Bacillati</taxon>
        <taxon>Bacillota</taxon>
        <taxon>Bacilli</taxon>
        <taxon>Bacillales</taxon>
        <taxon>Thermoactinomycetaceae</taxon>
        <taxon>Hazenella</taxon>
    </lineage>
</organism>
<dbReference type="GO" id="GO:0008409">
    <property type="term" value="F:5'-3' exonuclease activity"/>
    <property type="evidence" value="ECO:0007669"/>
    <property type="project" value="InterPro"/>
</dbReference>
<dbReference type="SUPFAM" id="SSF64182">
    <property type="entry name" value="DHH phosphoesterases"/>
    <property type="match status" value="1"/>
</dbReference>
<keyword evidence="5 10" id="KW-0269">Exonuclease</keyword>
<evidence type="ECO:0000256" key="2">
    <source>
        <dbReference type="ARBA" id="ARBA00019841"/>
    </source>
</evidence>
<dbReference type="InterPro" id="IPR038763">
    <property type="entry name" value="DHH_sf"/>
</dbReference>
<evidence type="ECO:0000259" key="8">
    <source>
        <dbReference type="Pfam" id="PF10141"/>
    </source>
</evidence>
<feature type="domain" description="DDH" evidence="6">
    <location>
        <begin position="73"/>
        <end position="217"/>
    </location>
</feature>
<evidence type="ECO:0000256" key="5">
    <source>
        <dbReference type="ARBA" id="ARBA00022839"/>
    </source>
</evidence>
<dbReference type="Proteomes" id="UP000294937">
    <property type="component" value="Unassembled WGS sequence"/>
</dbReference>
<dbReference type="GO" id="GO:0003676">
    <property type="term" value="F:nucleic acid binding"/>
    <property type="evidence" value="ECO:0007669"/>
    <property type="project" value="InterPro"/>
</dbReference>
<dbReference type="InterPro" id="IPR051673">
    <property type="entry name" value="SSDNA_exonuclease_RecJ"/>
</dbReference>
<feature type="domain" description="DHHA1" evidence="7">
    <location>
        <begin position="336"/>
        <end position="430"/>
    </location>
</feature>
<evidence type="ECO:0000259" key="7">
    <source>
        <dbReference type="Pfam" id="PF02272"/>
    </source>
</evidence>
<dbReference type="GO" id="GO:0006281">
    <property type="term" value="P:DNA repair"/>
    <property type="evidence" value="ECO:0007669"/>
    <property type="project" value="InterPro"/>
</dbReference>
<proteinExistence type="inferred from homology"/>
<dbReference type="Pfam" id="PF01368">
    <property type="entry name" value="DHH"/>
    <property type="match status" value="1"/>
</dbReference>
<accession>A0A4R3L9V7</accession>
<dbReference type="InterPro" id="IPR004610">
    <property type="entry name" value="RecJ"/>
</dbReference>
<name>A0A4R3L9V7_9BACL</name>
<gene>
    <name evidence="10" type="ORF">EDD58_10185</name>
</gene>
<sequence>MAASDPVICSNLIDQLGIHPTVAKMLVRRGLTEPNQARSFLNPKLEDLHDPFLLDGMKEAVERIQFAIQHNEKILIYGDYDADGVSSTSLLMYVFRWLQADVDYYIPNRFREGYGINKEALHLAKERGFQLVVSVDTGISAVEEAQVAKELGLDLIITDHHEPPEHLPEALAVINPKKPGCPYPCKLLAGVGVAFKLATALLARVPEELLEIVALGTIADLVPLLDENRIFATYGLKKMSQRKQIGITSLLEVSGVDDVVSAGHVGFSLGPRINASGRLDSANQAVELLLCEDLEEAKQIAEELNSMNRERQHLVEEMTLEAIAEVEAQPDLYQHVIVVAKPNWNVGVIGIVASRLVEKYYRPVIVLGIDEDKGIAKGSARSIAGFDLYKALTECKEYLPHYGGHYMAAGMTLPIENLPLFRSKLSQLAQEWLKPEDYIPLTMAEERLVIDQIDVSFIDQLQALAPYGVGNPTPLFIIENSQVARMQSIGRENNHLKLQLEANGKSLGAIGFRLADLAKEIAPQADLEILGELQMNEWNGKRSPQMVFRDISIPSMQVFDWRSNRIRIEDIETLQDEVSIYMCSEKARERDWLMQKSKDQVIFWERIEDNEWAERVLLKKHMVIVDPPPTLNHLKQGIQQWGQIERIYLLFGDADFDDLLVKAPSKENFAHTYRVLQRGKGPISISKHFTSLSRATGLKKRSLSFIIQVFEELEFIKIEQGFIHINPTPERKPLTESKFYQAQLAREEVLQTLVYSSYRELCQYLHSQLPVIGN</sequence>
<keyword evidence="11" id="KW-1185">Reference proteome</keyword>
<dbReference type="PANTHER" id="PTHR30255">
    <property type="entry name" value="SINGLE-STRANDED-DNA-SPECIFIC EXONUCLEASE RECJ"/>
    <property type="match status" value="1"/>
</dbReference>
<dbReference type="GO" id="GO:0006310">
    <property type="term" value="P:DNA recombination"/>
    <property type="evidence" value="ECO:0007669"/>
    <property type="project" value="InterPro"/>
</dbReference>
<comment type="caution">
    <text evidence="10">The sequence shown here is derived from an EMBL/GenBank/DDBJ whole genome shotgun (WGS) entry which is preliminary data.</text>
</comment>
<feature type="domain" description="RecJ OB" evidence="9">
    <location>
        <begin position="448"/>
        <end position="550"/>
    </location>
</feature>
<comment type="similarity">
    <text evidence="1">Belongs to the RecJ family.</text>
</comment>
<dbReference type="EMBL" id="SMAG01000001">
    <property type="protein sequence ID" value="TCS96452.1"/>
    <property type="molecule type" value="Genomic_DNA"/>
</dbReference>